<dbReference type="STRING" id="1172190.M947_11640"/>
<evidence type="ECO:0000313" key="2">
    <source>
        <dbReference type="Proteomes" id="UP000015520"/>
    </source>
</evidence>
<keyword evidence="2" id="KW-1185">Reference proteome</keyword>
<dbReference type="PATRIC" id="fig|1172190.3.peg.2241"/>
<accession>T0KLN4</accession>
<dbReference type="AlphaFoldDB" id="T0KLN4"/>
<comment type="caution">
    <text evidence="1">The sequence shown here is derived from an EMBL/GenBank/DDBJ whole genome shotgun (WGS) entry which is preliminary data.</text>
</comment>
<dbReference type="RefSeq" id="WP_021288559.1">
    <property type="nucleotide sequence ID" value="NZ_AUPZ01000023.1"/>
</dbReference>
<reference evidence="1 2" key="1">
    <citation type="submission" date="2013-07" db="EMBL/GenBank/DDBJ databases">
        <title>Sulfurimonas hongkongensis AST-10 Genome Sequencing.</title>
        <authorList>
            <person name="Cai L."/>
            <person name="Zhang T."/>
        </authorList>
    </citation>
    <scope>NUCLEOTIDE SEQUENCE [LARGE SCALE GENOMIC DNA]</scope>
    <source>
        <strain evidence="1 2">AST-10</strain>
    </source>
</reference>
<dbReference type="Proteomes" id="UP000015520">
    <property type="component" value="Unassembled WGS sequence"/>
</dbReference>
<sequence length="174" mass="20010">MSIKEAKLIVNEYDLSTDESSFEIVLEALEKFGSARAVLLEGLKPQYKYLKKISKLLAMLDEKPQSDVEAQKISSLMYEIYTTVSNDSKSTGEDIRELMAAINVRKTFNPSDKELWVMNYLGGREFILNITYQEPNALERKIKEAINKYDNLADTPRQETIQNKSINDLAIQRY</sequence>
<name>T0KLN4_9BACT</name>
<proteinExistence type="predicted"/>
<protein>
    <submittedName>
        <fullName evidence="1">Uncharacterized protein</fullName>
    </submittedName>
</protein>
<organism evidence="1 2">
    <name type="scientific">Sulfurimonas hongkongensis</name>
    <dbReference type="NCBI Taxonomy" id="1172190"/>
    <lineage>
        <taxon>Bacteria</taxon>
        <taxon>Pseudomonadati</taxon>
        <taxon>Campylobacterota</taxon>
        <taxon>Epsilonproteobacteria</taxon>
        <taxon>Campylobacterales</taxon>
        <taxon>Sulfurimonadaceae</taxon>
        <taxon>Sulfurimonas</taxon>
    </lineage>
</organism>
<dbReference type="EMBL" id="AUPZ01000023">
    <property type="protein sequence ID" value="EQB34283.1"/>
    <property type="molecule type" value="Genomic_DNA"/>
</dbReference>
<evidence type="ECO:0000313" key="1">
    <source>
        <dbReference type="EMBL" id="EQB34283.1"/>
    </source>
</evidence>
<gene>
    <name evidence="1" type="ORF">M947_11640</name>
</gene>